<feature type="domain" description="DnaJ homologue subfamily C member 28 conserved" evidence="2">
    <location>
        <begin position="10"/>
        <end position="79"/>
    </location>
</feature>
<dbReference type="EMBL" id="BOMB01000010">
    <property type="protein sequence ID" value="GID10854.1"/>
    <property type="molecule type" value="Genomic_DNA"/>
</dbReference>
<protein>
    <recommendedName>
        <fullName evidence="2">DnaJ homologue subfamily C member 28 conserved domain-containing protein</fullName>
    </recommendedName>
</protein>
<proteinExistence type="predicted"/>
<dbReference type="InterPro" id="IPR018961">
    <property type="entry name" value="DnaJ_homolog_subfam-C_membr-28"/>
</dbReference>
<evidence type="ECO:0000259" key="2">
    <source>
        <dbReference type="Pfam" id="PF09350"/>
    </source>
</evidence>
<comment type="caution">
    <text evidence="3">The sequence shown here is derived from an EMBL/GenBank/DDBJ whole genome shotgun (WGS) entry which is preliminary data.</text>
</comment>
<dbReference type="Proteomes" id="UP000612808">
    <property type="component" value="Unassembled WGS sequence"/>
</dbReference>
<evidence type="ECO:0000313" key="3">
    <source>
        <dbReference type="EMBL" id="GID10854.1"/>
    </source>
</evidence>
<evidence type="ECO:0000313" key="4">
    <source>
        <dbReference type="Proteomes" id="UP000612808"/>
    </source>
</evidence>
<gene>
    <name evidence="3" type="ORF">Aru02nite_17430</name>
</gene>
<keyword evidence="4" id="KW-1185">Reference proteome</keyword>
<feature type="region of interest" description="Disordered" evidence="1">
    <location>
        <begin position="133"/>
        <end position="162"/>
    </location>
</feature>
<organism evidence="3 4">
    <name type="scientific">Actinocatenispora rupis</name>
    <dbReference type="NCBI Taxonomy" id="519421"/>
    <lineage>
        <taxon>Bacteria</taxon>
        <taxon>Bacillati</taxon>
        <taxon>Actinomycetota</taxon>
        <taxon>Actinomycetes</taxon>
        <taxon>Micromonosporales</taxon>
        <taxon>Micromonosporaceae</taxon>
        <taxon>Actinocatenispora</taxon>
    </lineage>
</organism>
<dbReference type="RefSeq" id="WP_203656442.1">
    <property type="nucleotide sequence ID" value="NZ_BAAAZM010000004.1"/>
</dbReference>
<dbReference type="Pfam" id="PF09350">
    <property type="entry name" value="DJC28_CD"/>
    <property type="match status" value="1"/>
</dbReference>
<feature type="compositionally biased region" description="Basic residues" evidence="1">
    <location>
        <begin position="153"/>
        <end position="162"/>
    </location>
</feature>
<reference evidence="3" key="1">
    <citation type="submission" date="2021-01" db="EMBL/GenBank/DDBJ databases">
        <title>Whole genome shotgun sequence of Actinocatenispora rupis NBRC 107355.</title>
        <authorList>
            <person name="Komaki H."/>
            <person name="Tamura T."/>
        </authorList>
    </citation>
    <scope>NUCLEOTIDE SEQUENCE</scope>
    <source>
        <strain evidence="3">NBRC 107355</strain>
    </source>
</reference>
<name>A0A8J3J6A3_9ACTN</name>
<sequence>MDWSQYESVIDKQIREAAERGEFDDLPGTGKPLRNLGAADDELWWLRGYMQREGLSSDALLPTALQLRRAVERLREEVRDLYAEETVREAVAALNKRIVEHLRAPSGPHVPVAPVDADAVVATWRADRTARREAAAADRAADPAPEPAAGRSWWRRTFRRGR</sequence>
<evidence type="ECO:0000256" key="1">
    <source>
        <dbReference type="SAM" id="MobiDB-lite"/>
    </source>
</evidence>
<accession>A0A8J3J6A3</accession>
<dbReference type="AlphaFoldDB" id="A0A8J3J6A3"/>